<evidence type="ECO:0000256" key="4">
    <source>
        <dbReference type="ARBA" id="ARBA00023157"/>
    </source>
</evidence>
<dbReference type="InterPro" id="IPR009003">
    <property type="entry name" value="Peptidase_S1_PA"/>
</dbReference>
<keyword evidence="3" id="KW-0720">Serine protease</keyword>
<comment type="caution">
    <text evidence="6">Lacks conserved residue(s) required for the propagation of feature annotation.</text>
</comment>
<dbReference type="InterPro" id="IPR000859">
    <property type="entry name" value="CUB_dom"/>
</dbReference>
<evidence type="ECO:0000256" key="3">
    <source>
        <dbReference type="ARBA" id="ARBA00022825"/>
    </source>
</evidence>
<dbReference type="PROSITE" id="PS50240">
    <property type="entry name" value="TRYPSIN_DOM"/>
    <property type="match status" value="1"/>
</dbReference>
<dbReference type="CDD" id="cd00190">
    <property type="entry name" value="Tryp_SPc"/>
    <property type="match status" value="1"/>
</dbReference>
<accession>L5KN66</accession>
<dbReference type="EMBL" id="KB030666">
    <property type="protein sequence ID" value="ELK12023.1"/>
    <property type="molecule type" value="Genomic_DNA"/>
</dbReference>
<dbReference type="Proteomes" id="UP000010552">
    <property type="component" value="Unassembled WGS sequence"/>
</dbReference>
<gene>
    <name evidence="11" type="ORF">PAL_GLEAN10015707</name>
</gene>
<dbReference type="STRING" id="9402.L5KN66"/>
<keyword evidence="12" id="KW-1185">Reference proteome</keyword>
<comment type="similarity">
    <text evidence="5">Belongs to the peptidase S1 family. CLIP subfamily.</text>
</comment>
<reference evidence="12" key="1">
    <citation type="journal article" date="2013" name="Science">
        <title>Comparative analysis of bat genomes provides insight into the evolution of flight and immunity.</title>
        <authorList>
            <person name="Zhang G."/>
            <person name="Cowled C."/>
            <person name="Shi Z."/>
            <person name="Huang Z."/>
            <person name="Bishop-Lilly K.A."/>
            <person name="Fang X."/>
            <person name="Wynne J.W."/>
            <person name="Xiong Z."/>
            <person name="Baker M.L."/>
            <person name="Zhao W."/>
            <person name="Tachedjian M."/>
            <person name="Zhu Y."/>
            <person name="Zhou P."/>
            <person name="Jiang X."/>
            <person name="Ng J."/>
            <person name="Yang L."/>
            <person name="Wu L."/>
            <person name="Xiao J."/>
            <person name="Feng Y."/>
            <person name="Chen Y."/>
            <person name="Sun X."/>
            <person name="Zhang Y."/>
            <person name="Marsh G.A."/>
            <person name="Crameri G."/>
            <person name="Broder C.C."/>
            <person name="Frey K.G."/>
            <person name="Wang L.F."/>
            <person name="Wang J."/>
        </authorList>
    </citation>
    <scope>NUCLEOTIDE SEQUENCE [LARGE SCALE GENOMIC DNA]</scope>
</reference>
<keyword evidence="4" id="KW-1015">Disulfide bond</keyword>
<dbReference type="SMART" id="SM00042">
    <property type="entry name" value="CUB"/>
    <property type="match status" value="1"/>
</dbReference>
<dbReference type="PANTHER" id="PTHR24252">
    <property type="entry name" value="ACROSIN-RELATED"/>
    <property type="match status" value="1"/>
</dbReference>
<dbReference type="InterPro" id="IPR001254">
    <property type="entry name" value="Trypsin_dom"/>
</dbReference>
<organism evidence="11 12">
    <name type="scientific">Pteropus alecto</name>
    <name type="common">Black flying fox</name>
    <dbReference type="NCBI Taxonomy" id="9402"/>
    <lineage>
        <taxon>Eukaryota</taxon>
        <taxon>Metazoa</taxon>
        <taxon>Chordata</taxon>
        <taxon>Craniata</taxon>
        <taxon>Vertebrata</taxon>
        <taxon>Euteleostomi</taxon>
        <taxon>Mammalia</taxon>
        <taxon>Eutheria</taxon>
        <taxon>Laurasiatheria</taxon>
        <taxon>Chiroptera</taxon>
        <taxon>Yinpterochiroptera</taxon>
        <taxon>Pteropodoidea</taxon>
        <taxon>Pteropodidae</taxon>
        <taxon>Pteropodinae</taxon>
        <taxon>Pteropus</taxon>
    </lineage>
</organism>
<evidence type="ECO:0000259" key="9">
    <source>
        <dbReference type="PROSITE" id="PS01180"/>
    </source>
</evidence>
<dbReference type="FunFam" id="2.40.10.10:FF:000068">
    <property type="entry name" value="transmembrane protease serine 2"/>
    <property type="match status" value="1"/>
</dbReference>
<feature type="domain" description="Peptidase S1" evidence="10">
    <location>
        <begin position="235"/>
        <end position="474"/>
    </location>
</feature>
<evidence type="ECO:0000259" key="10">
    <source>
        <dbReference type="PROSITE" id="PS50240"/>
    </source>
</evidence>
<evidence type="ECO:0000256" key="6">
    <source>
        <dbReference type="PROSITE-ProRule" id="PRU00059"/>
    </source>
</evidence>
<dbReference type="InterPro" id="IPR001314">
    <property type="entry name" value="Peptidase_S1A"/>
</dbReference>
<proteinExistence type="inferred from homology"/>
<evidence type="ECO:0000313" key="12">
    <source>
        <dbReference type="Proteomes" id="UP000010552"/>
    </source>
</evidence>
<feature type="compositionally biased region" description="Gly residues" evidence="7">
    <location>
        <begin position="49"/>
        <end position="59"/>
    </location>
</feature>
<evidence type="ECO:0000313" key="11">
    <source>
        <dbReference type="EMBL" id="ELK12023.1"/>
    </source>
</evidence>
<feature type="signal peptide" evidence="8">
    <location>
        <begin position="1"/>
        <end position="22"/>
    </location>
</feature>
<protein>
    <submittedName>
        <fullName evidence="11">Ovochymase-1</fullName>
    </submittedName>
</protein>
<name>L5KN66_PTEAL</name>
<dbReference type="SMART" id="SM00020">
    <property type="entry name" value="Tryp_SPc"/>
    <property type="match status" value="1"/>
</dbReference>
<evidence type="ECO:0000256" key="7">
    <source>
        <dbReference type="SAM" id="MobiDB-lite"/>
    </source>
</evidence>
<dbReference type="GO" id="GO:0006508">
    <property type="term" value="P:proteolysis"/>
    <property type="evidence" value="ECO:0007669"/>
    <property type="project" value="UniProtKB-KW"/>
</dbReference>
<evidence type="ECO:0000256" key="1">
    <source>
        <dbReference type="ARBA" id="ARBA00022670"/>
    </source>
</evidence>
<dbReference type="Gene3D" id="2.60.120.290">
    <property type="entry name" value="Spermadhesin, CUB domain"/>
    <property type="match status" value="1"/>
</dbReference>
<dbReference type="Pfam" id="PF00089">
    <property type="entry name" value="Trypsin"/>
    <property type="match status" value="2"/>
</dbReference>
<dbReference type="AlphaFoldDB" id="L5KN66"/>
<feature type="chain" id="PRO_5003969372" evidence="8">
    <location>
        <begin position="23"/>
        <end position="530"/>
    </location>
</feature>
<dbReference type="SUPFAM" id="SSF49854">
    <property type="entry name" value="Spermadhesin, CUB domain"/>
    <property type="match status" value="1"/>
</dbReference>
<dbReference type="Gene3D" id="2.40.10.10">
    <property type="entry name" value="Trypsin-like serine proteases"/>
    <property type="match status" value="3"/>
</dbReference>
<dbReference type="InterPro" id="IPR018114">
    <property type="entry name" value="TRYPSIN_HIS"/>
</dbReference>
<dbReference type="eggNOG" id="KOG3627">
    <property type="taxonomic scope" value="Eukaryota"/>
</dbReference>
<dbReference type="PRINTS" id="PR00722">
    <property type="entry name" value="CHYMOTRYPSIN"/>
</dbReference>
<keyword evidence="8" id="KW-0732">Signal</keyword>
<evidence type="ECO:0000256" key="8">
    <source>
        <dbReference type="SAM" id="SignalP"/>
    </source>
</evidence>
<feature type="region of interest" description="Disordered" evidence="7">
    <location>
        <begin position="21"/>
        <end position="67"/>
    </location>
</feature>
<dbReference type="FunFam" id="2.40.10.10:FF:000002">
    <property type="entry name" value="Transmembrane protease serine"/>
    <property type="match status" value="1"/>
</dbReference>
<keyword evidence="1" id="KW-0645">Protease</keyword>
<dbReference type="SUPFAM" id="SSF50494">
    <property type="entry name" value="Trypsin-like serine proteases"/>
    <property type="match status" value="2"/>
</dbReference>
<evidence type="ECO:0000256" key="2">
    <source>
        <dbReference type="ARBA" id="ARBA00022801"/>
    </source>
</evidence>
<sequence>MWALAGAGVLLLFAVDLRTSSGEPGPVRPGHRSLTAGRDTATPQARRGNGWGRGGGSAGPGVPEEAPRKQIKSLTVIAGEYNLFQKDKQEQTIPVSKIVIHPEYNRVGYMSSDIALLHLKHKVKFETNKAKVTFVSDAENSGNGFEFTFRAVQKNSEAGSCRGSVTEFVEEGTIHSASYPDLYPRNLAFEDFNTEFNQNCIYDAAVIYSDPEEEHELAKLCGIFNPTPIFSPGNMMVIHFKSDDENNFRGFKARFTFLPSGNYQCGGAIISPDWILTAAHCVQLKNNPLFWSVVAGDHDRTLKESTDQVRRAKHIIMHEDFDRLSFDLYIALVQLSSLLAFSSAVRPMCLPHSTEPLFPSEICAVTGWGSVSEDSGLANRLQQSMLEREMCEHTYYFAHSGGITEKMICTGFTATGGKNFCQGDSGGPLVYRHEKDPFVLYGIINWGAGCAQSRKPVVFARVSVFLDWIQSKLKDTSSASLQINNESKTLTKKQLSPLTASTDSASELGCYSEVELEESPKAFFQLQDIH</sequence>
<dbReference type="PROSITE" id="PS00134">
    <property type="entry name" value="TRYPSIN_HIS"/>
    <property type="match status" value="1"/>
</dbReference>
<dbReference type="InterPro" id="IPR043504">
    <property type="entry name" value="Peptidase_S1_PA_chymotrypsin"/>
</dbReference>
<dbReference type="PROSITE" id="PS01180">
    <property type="entry name" value="CUB"/>
    <property type="match status" value="1"/>
</dbReference>
<dbReference type="InterPro" id="IPR035914">
    <property type="entry name" value="Sperma_CUB_dom_sf"/>
</dbReference>
<feature type="domain" description="CUB" evidence="9">
    <location>
        <begin position="161"/>
        <end position="258"/>
    </location>
</feature>
<dbReference type="Pfam" id="PF00431">
    <property type="entry name" value="CUB"/>
    <property type="match status" value="1"/>
</dbReference>
<keyword evidence="2" id="KW-0378">Hydrolase</keyword>
<dbReference type="PANTHER" id="PTHR24252:SF18">
    <property type="entry name" value="OVOCHYMASE 1"/>
    <property type="match status" value="1"/>
</dbReference>
<dbReference type="GO" id="GO:0004252">
    <property type="term" value="F:serine-type endopeptidase activity"/>
    <property type="evidence" value="ECO:0007669"/>
    <property type="project" value="InterPro"/>
</dbReference>
<evidence type="ECO:0000256" key="5">
    <source>
        <dbReference type="ARBA" id="ARBA00024195"/>
    </source>
</evidence>
<dbReference type="CDD" id="cd00041">
    <property type="entry name" value="CUB"/>
    <property type="match status" value="1"/>
</dbReference>
<dbReference type="InParanoid" id="L5KN66"/>